<comment type="subunit">
    <text evidence="4 15 16">F-type ATPases have 2 components, CF(1) - the catalytic core - and CF(0) - the membrane proton channel. CF(1) has five subunits: alpha(3), beta(3), gamma(1), delta(1), epsilon(1). CF(0) has three main subunits: a, b and c.</text>
</comment>
<evidence type="ECO:0000256" key="7">
    <source>
        <dbReference type="ARBA" id="ARBA00022475"/>
    </source>
</evidence>
<dbReference type="InterPro" id="IPR001469">
    <property type="entry name" value="ATP_synth_F1_dsu/esu"/>
</dbReference>
<keyword evidence="7 15" id="KW-1003">Cell membrane</keyword>
<reference evidence="19 20" key="1">
    <citation type="submission" date="2018-04" db="EMBL/GenBank/DDBJ databases">
        <title>Genomic Encyclopedia of Type Strains, Phase IV (KMG-IV): sequencing the most valuable type-strain genomes for metagenomic binning, comparative biology and taxonomic classification.</title>
        <authorList>
            <person name="Goeker M."/>
        </authorList>
    </citation>
    <scope>NUCLEOTIDE SEQUENCE [LARGE SCALE GENOMIC DNA]</scope>
    <source>
        <strain evidence="19 20">DSM 28688</strain>
    </source>
</reference>
<dbReference type="InterPro" id="IPR020546">
    <property type="entry name" value="ATP_synth_F1_dsu/esu_N"/>
</dbReference>
<dbReference type="EMBL" id="QEKQ01000003">
    <property type="protein sequence ID" value="PVY77489.1"/>
    <property type="molecule type" value="Genomic_DNA"/>
</dbReference>
<dbReference type="NCBIfam" id="NF001847">
    <property type="entry name" value="PRK00571.1-4"/>
    <property type="match status" value="1"/>
</dbReference>
<sequence>MAMTVHCDVVSAEEKIYSDRVEMLIAAGSEGDLGIAPGHAPLLTALKPGPVRVIKQGGDEEILYVSGGYLEVQPDIVTLLADTAVRAKDVDEAAAQQAQKDAEKAMAQKTSEFEYTRAAAELAEAVAKLRTVQQLRNRR</sequence>
<evidence type="ECO:0000256" key="5">
    <source>
        <dbReference type="ARBA" id="ARBA00014480"/>
    </source>
</evidence>
<keyword evidence="8 15" id="KW-0375">Hydrogen ion transport</keyword>
<evidence type="ECO:0000256" key="9">
    <source>
        <dbReference type="ARBA" id="ARBA00023065"/>
    </source>
</evidence>
<dbReference type="FunFam" id="2.60.15.10:FF:000001">
    <property type="entry name" value="ATP synthase epsilon chain"/>
    <property type="match status" value="1"/>
</dbReference>
<evidence type="ECO:0000256" key="14">
    <source>
        <dbReference type="ARBA" id="ARBA00031795"/>
    </source>
</evidence>
<evidence type="ECO:0000256" key="6">
    <source>
        <dbReference type="ARBA" id="ARBA00022448"/>
    </source>
</evidence>
<dbReference type="Gene3D" id="2.60.15.10">
    <property type="entry name" value="F0F1 ATP synthase delta/epsilon subunit, N-terminal"/>
    <property type="match status" value="1"/>
</dbReference>
<evidence type="ECO:0000256" key="16">
    <source>
        <dbReference type="RuleBase" id="RU003656"/>
    </source>
</evidence>
<dbReference type="Gene3D" id="1.20.5.440">
    <property type="entry name" value="ATP synthase delta/epsilon subunit, C-terminal domain"/>
    <property type="match status" value="1"/>
</dbReference>
<evidence type="ECO:0000256" key="1">
    <source>
        <dbReference type="ARBA" id="ARBA00003543"/>
    </source>
</evidence>
<evidence type="ECO:0000313" key="20">
    <source>
        <dbReference type="Proteomes" id="UP000245887"/>
    </source>
</evidence>
<dbReference type="AlphaFoldDB" id="A0A2U1CYD6"/>
<dbReference type="CDD" id="cd12152">
    <property type="entry name" value="F1-ATPase_delta"/>
    <property type="match status" value="1"/>
</dbReference>
<dbReference type="SUPFAM" id="SSF51344">
    <property type="entry name" value="Epsilon subunit of F1F0-ATP synthase N-terminal domain"/>
    <property type="match status" value="1"/>
</dbReference>
<keyword evidence="11 15" id="KW-0139">CF(1)</keyword>
<keyword evidence="9 15" id="KW-0406">Ion transport</keyword>
<feature type="domain" description="ATP synthase epsilon subunit C-terminal" evidence="17">
    <location>
        <begin position="89"/>
        <end position="133"/>
    </location>
</feature>
<dbReference type="InterPro" id="IPR020547">
    <property type="entry name" value="ATP_synth_F1_esu_C"/>
</dbReference>
<dbReference type="InterPro" id="IPR036771">
    <property type="entry name" value="ATPsynth_dsu/esu_N"/>
</dbReference>
<protein>
    <recommendedName>
        <fullName evidence="5 15">ATP synthase epsilon chain</fullName>
    </recommendedName>
    <alternativeName>
        <fullName evidence="14 15">ATP synthase F1 sector epsilon subunit</fullName>
    </alternativeName>
    <alternativeName>
        <fullName evidence="13 15">F-ATPase epsilon subunit</fullName>
    </alternativeName>
</protein>
<evidence type="ECO:0000256" key="10">
    <source>
        <dbReference type="ARBA" id="ARBA00023136"/>
    </source>
</evidence>
<comment type="subcellular location">
    <subcellularLocation>
        <location evidence="2 15">Cell membrane</location>
        <topology evidence="2 15">Peripheral membrane protein</topology>
    </subcellularLocation>
</comment>
<dbReference type="GO" id="GO:0005886">
    <property type="term" value="C:plasma membrane"/>
    <property type="evidence" value="ECO:0007669"/>
    <property type="project" value="UniProtKB-SubCell"/>
</dbReference>
<evidence type="ECO:0000256" key="4">
    <source>
        <dbReference type="ARBA" id="ARBA00011648"/>
    </source>
</evidence>
<dbReference type="HAMAP" id="MF_00530">
    <property type="entry name" value="ATP_synth_epsil_bac"/>
    <property type="match status" value="1"/>
</dbReference>
<keyword evidence="10 15" id="KW-0472">Membrane</keyword>
<evidence type="ECO:0000256" key="13">
    <source>
        <dbReference type="ARBA" id="ARBA00030215"/>
    </source>
</evidence>
<evidence type="ECO:0000256" key="12">
    <source>
        <dbReference type="ARBA" id="ARBA00023310"/>
    </source>
</evidence>
<dbReference type="SUPFAM" id="SSF46604">
    <property type="entry name" value="Epsilon subunit of F1F0-ATP synthase C-terminal domain"/>
    <property type="match status" value="1"/>
</dbReference>
<dbReference type="NCBIfam" id="TIGR01216">
    <property type="entry name" value="ATP_synt_epsi"/>
    <property type="match status" value="1"/>
</dbReference>
<dbReference type="Pfam" id="PF00401">
    <property type="entry name" value="ATP-synt_DE"/>
    <property type="match status" value="1"/>
</dbReference>
<comment type="function">
    <text evidence="1 15">Produces ATP from ADP in the presence of a proton gradient across the membrane.</text>
</comment>
<accession>A0A2U1CYD6</accession>
<comment type="caution">
    <text evidence="19">The sequence shown here is derived from an EMBL/GenBank/DDBJ whole genome shotgun (WGS) entry which is preliminary data.</text>
</comment>
<dbReference type="PANTHER" id="PTHR13822">
    <property type="entry name" value="ATP SYNTHASE DELTA/EPSILON CHAIN"/>
    <property type="match status" value="1"/>
</dbReference>
<evidence type="ECO:0000313" key="19">
    <source>
        <dbReference type="EMBL" id="PVY77489.1"/>
    </source>
</evidence>
<proteinExistence type="inferred from homology"/>
<feature type="domain" description="ATP synthase F1 complex delta/epsilon subunit N-terminal" evidence="18">
    <location>
        <begin position="6"/>
        <end position="84"/>
    </location>
</feature>
<evidence type="ECO:0000256" key="15">
    <source>
        <dbReference type="HAMAP-Rule" id="MF_00530"/>
    </source>
</evidence>
<organism evidence="19 20">
    <name type="scientific">Tamilnaduibacter salinus</name>
    <dbReference type="NCBI Taxonomy" id="1484056"/>
    <lineage>
        <taxon>Bacteria</taxon>
        <taxon>Pseudomonadati</taxon>
        <taxon>Pseudomonadota</taxon>
        <taxon>Gammaproteobacteria</taxon>
        <taxon>Pseudomonadales</taxon>
        <taxon>Marinobacteraceae</taxon>
        <taxon>Tamilnaduibacter</taxon>
    </lineage>
</organism>
<dbReference type="PANTHER" id="PTHR13822:SF10">
    <property type="entry name" value="ATP SYNTHASE EPSILON CHAIN, CHLOROPLASTIC"/>
    <property type="match status" value="1"/>
</dbReference>
<evidence type="ECO:0000256" key="8">
    <source>
        <dbReference type="ARBA" id="ARBA00022781"/>
    </source>
</evidence>
<evidence type="ECO:0000256" key="11">
    <source>
        <dbReference type="ARBA" id="ARBA00023196"/>
    </source>
</evidence>
<dbReference type="InterPro" id="IPR036794">
    <property type="entry name" value="ATP_F1_dsu/esu_C_sf"/>
</dbReference>
<dbReference type="RefSeq" id="WP_116918719.1">
    <property type="nucleotide sequence ID" value="NZ_QEKQ01000003.1"/>
</dbReference>
<evidence type="ECO:0000256" key="2">
    <source>
        <dbReference type="ARBA" id="ARBA00004202"/>
    </source>
</evidence>
<evidence type="ECO:0000256" key="3">
    <source>
        <dbReference type="ARBA" id="ARBA00005712"/>
    </source>
</evidence>
<comment type="similarity">
    <text evidence="3 15 16">Belongs to the ATPase epsilon chain family.</text>
</comment>
<dbReference type="GO" id="GO:0005524">
    <property type="term" value="F:ATP binding"/>
    <property type="evidence" value="ECO:0007669"/>
    <property type="project" value="UniProtKB-UniRule"/>
</dbReference>
<evidence type="ECO:0000259" key="17">
    <source>
        <dbReference type="Pfam" id="PF00401"/>
    </source>
</evidence>
<dbReference type="GO" id="GO:0045259">
    <property type="term" value="C:proton-transporting ATP synthase complex"/>
    <property type="evidence" value="ECO:0007669"/>
    <property type="project" value="UniProtKB-KW"/>
</dbReference>
<dbReference type="OrthoDB" id="9791445at2"/>
<dbReference type="GO" id="GO:0046933">
    <property type="term" value="F:proton-transporting ATP synthase activity, rotational mechanism"/>
    <property type="evidence" value="ECO:0007669"/>
    <property type="project" value="UniProtKB-UniRule"/>
</dbReference>
<gene>
    <name evidence="15" type="primary">atpC</name>
    <name evidence="19" type="ORF">C8D92_103175</name>
</gene>
<evidence type="ECO:0000259" key="18">
    <source>
        <dbReference type="Pfam" id="PF02823"/>
    </source>
</evidence>
<keyword evidence="6 15" id="KW-0813">Transport</keyword>
<keyword evidence="12 15" id="KW-0066">ATP synthesis</keyword>
<dbReference type="Pfam" id="PF02823">
    <property type="entry name" value="ATP-synt_DE_N"/>
    <property type="match status" value="1"/>
</dbReference>
<name>A0A2U1CYD6_9GAMM</name>
<dbReference type="Proteomes" id="UP000245887">
    <property type="component" value="Unassembled WGS sequence"/>
</dbReference>